<dbReference type="PaxDb" id="55529-EKX43546"/>
<dbReference type="InterPro" id="IPR001965">
    <property type="entry name" value="Znf_PHD"/>
</dbReference>
<dbReference type="KEGG" id="gtt:GUITHDRAFT_110352"/>
<dbReference type="AlphaFoldDB" id="L1J4W0"/>
<dbReference type="GO" id="GO:0000981">
    <property type="term" value="F:DNA-binding transcription factor activity, RNA polymerase II-specific"/>
    <property type="evidence" value="ECO:0007669"/>
    <property type="project" value="InterPro"/>
</dbReference>
<evidence type="ECO:0000313" key="10">
    <source>
        <dbReference type="Proteomes" id="UP000011087"/>
    </source>
</evidence>
<dbReference type="PROSITE" id="PS01359">
    <property type="entry name" value="ZF_PHD_1"/>
    <property type="match status" value="1"/>
</dbReference>
<dbReference type="InterPro" id="IPR011011">
    <property type="entry name" value="Znf_FYVE_PHD"/>
</dbReference>
<dbReference type="InterPro" id="IPR013083">
    <property type="entry name" value="Znf_RING/FYVE/PHD"/>
</dbReference>
<dbReference type="InterPro" id="IPR042163">
    <property type="entry name" value="PHF12"/>
</dbReference>
<dbReference type="InterPro" id="IPR019787">
    <property type="entry name" value="Znf_PHD-finger"/>
</dbReference>
<feature type="region of interest" description="Disordered" evidence="5">
    <location>
        <begin position="184"/>
        <end position="253"/>
    </location>
</feature>
<dbReference type="InterPro" id="IPR036864">
    <property type="entry name" value="Zn2-C6_fun-type_DNA-bd_sf"/>
</dbReference>
<dbReference type="GO" id="GO:0003714">
    <property type="term" value="F:transcription corepressor activity"/>
    <property type="evidence" value="ECO:0007669"/>
    <property type="project" value="InterPro"/>
</dbReference>
<feature type="region of interest" description="Disordered" evidence="5">
    <location>
        <begin position="379"/>
        <end position="422"/>
    </location>
</feature>
<dbReference type="Gene3D" id="3.30.40.10">
    <property type="entry name" value="Zinc/RING finger domain, C3HC4 (zinc finger)"/>
    <property type="match status" value="1"/>
</dbReference>
<evidence type="ECO:0000313" key="9">
    <source>
        <dbReference type="EnsemblProtists" id="EKX43546"/>
    </source>
</evidence>
<dbReference type="SUPFAM" id="SSF57701">
    <property type="entry name" value="Zn2/Cys6 DNA-binding domain"/>
    <property type="match status" value="1"/>
</dbReference>
<dbReference type="PROSITE" id="PS50016">
    <property type="entry name" value="ZF_PHD_2"/>
    <property type="match status" value="1"/>
</dbReference>
<evidence type="ECO:0008006" key="11">
    <source>
        <dbReference type="Google" id="ProtNLM"/>
    </source>
</evidence>
<evidence type="ECO:0000313" key="8">
    <source>
        <dbReference type="EMBL" id="EKX43546.1"/>
    </source>
</evidence>
<evidence type="ECO:0000259" key="6">
    <source>
        <dbReference type="PROSITE" id="PS50016"/>
    </source>
</evidence>
<keyword evidence="3" id="KW-0862">Zinc</keyword>
<feature type="compositionally biased region" description="Basic and acidic residues" evidence="5">
    <location>
        <begin position="483"/>
        <end position="502"/>
    </location>
</feature>
<dbReference type="RefSeq" id="XP_005830526.1">
    <property type="nucleotide sequence ID" value="XM_005830469.1"/>
</dbReference>
<dbReference type="Pfam" id="PF00172">
    <property type="entry name" value="Zn_clus"/>
    <property type="match status" value="1"/>
</dbReference>
<dbReference type="GeneID" id="17300222"/>
<reference evidence="8 10" key="1">
    <citation type="journal article" date="2012" name="Nature">
        <title>Algal genomes reveal evolutionary mosaicism and the fate of nucleomorphs.</title>
        <authorList>
            <consortium name="DOE Joint Genome Institute"/>
            <person name="Curtis B.A."/>
            <person name="Tanifuji G."/>
            <person name="Burki F."/>
            <person name="Gruber A."/>
            <person name="Irimia M."/>
            <person name="Maruyama S."/>
            <person name="Arias M.C."/>
            <person name="Ball S.G."/>
            <person name="Gile G.H."/>
            <person name="Hirakawa Y."/>
            <person name="Hopkins J.F."/>
            <person name="Kuo A."/>
            <person name="Rensing S.A."/>
            <person name="Schmutz J."/>
            <person name="Symeonidi A."/>
            <person name="Elias M."/>
            <person name="Eveleigh R.J."/>
            <person name="Herman E.K."/>
            <person name="Klute M.J."/>
            <person name="Nakayama T."/>
            <person name="Obornik M."/>
            <person name="Reyes-Prieto A."/>
            <person name="Armbrust E.V."/>
            <person name="Aves S.J."/>
            <person name="Beiko R.G."/>
            <person name="Coutinho P."/>
            <person name="Dacks J.B."/>
            <person name="Durnford D.G."/>
            <person name="Fast N.M."/>
            <person name="Green B.R."/>
            <person name="Grisdale C.J."/>
            <person name="Hempel F."/>
            <person name="Henrissat B."/>
            <person name="Hoppner M.P."/>
            <person name="Ishida K."/>
            <person name="Kim E."/>
            <person name="Koreny L."/>
            <person name="Kroth P.G."/>
            <person name="Liu Y."/>
            <person name="Malik S.B."/>
            <person name="Maier U.G."/>
            <person name="McRose D."/>
            <person name="Mock T."/>
            <person name="Neilson J.A."/>
            <person name="Onodera N.T."/>
            <person name="Poole A.M."/>
            <person name="Pritham E.J."/>
            <person name="Richards T.A."/>
            <person name="Rocap G."/>
            <person name="Roy S.W."/>
            <person name="Sarai C."/>
            <person name="Schaack S."/>
            <person name="Shirato S."/>
            <person name="Slamovits C.H."/>
            <person name="Spencer D.F."/>
            <person name="Suzuki S."/>
            <person name="Worden A.Z."/>
            <person name="Zauner S."/>
            <person name="Barry K."/>
            <person name="Bell C."/>
            <person name="Bharti A.K."/>
            <person name="Crow J.A."/>
            <person name="Grimwood J."/>
            <person name="Kramer R."/>
            <person name="Lindquist E."/>
            <person name="Lucas S."/>
            <person name="Salamov A."/>
            <person name="McFadden G.I."/>
            <person name="Lane C.E."/>
            <person name="Keeling P.J."/>
            <person name="Gray M.W."/>
            <person name="Grigoriev I.V."/>
            <person name="Archibald J.M."/>
        </authorList>
    </citation>
    <scope>NUCLEOTIDE SEQUENCE</scope>
    <source>
        <strain evidence="8 10">CCMP2712</strain>
    </source>
</reference>
<dbReference type="PANTHER" id="PTHR46309">
    <property type="entry name" value="PHD FINGER PROTEIN 12"/>
    <property type="match status" value="1"/>
</dbReference>
<feature type="compositionally biased region" description="Low complexity" evidence="5">
    <location>
        <begin position="236"/>
        <end position="253"/>
    </location>
</feature>
<dbReference type="eggNOG" id="KOG0383">
    <property type="taxonomic scope" value="Eukaryota"/>
</dbReference>
<reference evidence="10" key="2">
    <citation type="submission" date="2012-11" db="EMBL/GenBank/DDBJ databases">
        <authorList>
            <person name="Kuo A."/>
            <person name="Curtis B.A."/>
            <person name="Tanifuji G."/>
            <person name="Burki F."/>
            <person name="Gruber A."/>
            <person name="Irimia M."/>
            <person name="Maruyama S."/>
            <person name="Arias M.C."/>
            <person name="Ball S.G."/>
            <person name="Gile G.H."/>
            <person name="Hirakawa Y."/>
            <person name="Hopkins J.F."/>
            <person name="Rensing S.A."/>
            <person name="Schmutz J."/>
            <person name="Symeonidi A."/>
            <person name="Elias M."/>
            <person name="Eveleigh R.J."/>
            <person name="Herman E.K."/>
            <person name="Klute M.J."/>
            <person name="Nakayama T."/>
            <person name="Obornik M."/>
            <person name="Reyes-Prieto A."/>
            <person name="Armbrust E.V."/>
            <person name="Aves S.J."/>
            <person name="Beiko R.G."/>
            <person name="Coutinho P."/>
            <person name="Dacks J.B."/>
            <person name="Durnford D.G."/>
            <person name="Fast N.M."/>
            <person name="Green B.R."/>
            <person name="Grisdale C."/>
            <person name="Hempe F."/>
            <person name="Henrissat B."/>
            <person name="Hoppner M.P."/>
            <person name="Ishida K.-I."/>
            <person name="Kim E."/>
            <person name="Koreny L."/>
            <person name="Kroth P.G."/>
            <person name="Liu Y."/>
            <person name="Malik S.-B."/>
            <person name="Maier U.G."/>
            <person name="McRose D."/>
            <person name="Mock T."/>
            <person name="Neilson J.A."/>
            <person name="Onodera N.T."/>
            <person name="Poole A.M."/>
            <person name="Pritham E.J."/>
            <person name="Richards T.A."/>
            <person name="Rocap G."/>
            <person name="Roy S.W."/>
            <person name="Sarai C."/>
            <person name="Schaack S."/>
            <person name="Shirato S."/>
            <person name="Slamovits C.H."/>
            <person name="Spencer D.F."/>
            <person name="Suzuki S."/>
            <person name="Worden A.Z."/>
            <person name="Zauner S."/>
            <person name="Barry K."/>
            <person name="Bell C."/>
            <person name="Bharti A.K."/>
            <person name="Crow J.A."/>
            <person name="Grimwood J."/>
            <person name="Kramer R."/>
            <person name="Lindquist E."/>
            <person name="Lucas S."/>
            <person name="Salamov A."/>
            <person name="McFadden G.I."/>
            <person name="Lane C.E."/>
            <person name="Keeling P.J."/>
            <person name="Gray M.W."/>
            <person name="Grigoriev I.V."/>
            <person name="Archibald J.M."/>
        </authorList>
    </citation>
    <scope>NUCLEOTIDE SEQUENCE</scope>
    <source>
        <strain evidence="10">CCMP2712</strain>
    </source>
</reference>
<sequence>MARKEEAPAARAGGAPGMEAEGLADPAMAEPAEDADVVQDPKASPSAETSAKELPEGEGKPKANGSEATGSSKASKDGANDTKKEESCATDETKKNEEGSSSNQAQSGGTSKSVPEAQLDDQPRDVTCKCGNTGLYLKRKYHDLPAIEILECKACQETVAVCGACGAKMSSEGGHLRRHVRKHIKESEEYRDQSGDAKENMASRLRGHKGANGDSPAPAKKQKVEGKEQESTGEGTPTASKPSRKSTSSTPGKPRIRACFDCSKMKLRCDGERPCSSCIKSGKECKEKPPKTPDANAKVVSKSPATPAPPSETKMHRSKALHDNDDWCRVCKLGGDLLLCDGANCRWSFHLDCLYPPLSKPPSGEFLCLNCQDKRLNDSRPPVKVVKPKAPKEAQTSGADSPVPPVPPAIPQSDSPNDMIDPSNIALNHGILKDDATVWCTICNRLLQQSGSGKDADQLDDGEEDTEEELEDSILNESTSADPPEKETGDGKDTDVKMKDAGEVVAEINPPPPPE</sequence>
<dbReference type="CDD" id="cd00067">
    <property type="entry name" value="GAL4"/>
    <property type="match status" value="1"/>
</dbReference>
<dbReference type="InterPro" id="IPR059153">
    <property type="entry name" value="NSD_PHD-1st"/>
</dbReference>
<dbReference type="STRING" id="905079.L1J4W0"/>
<accession>L1J4W0</accession>
<dbReference type="InterPro" id="IPR001138">
    <property type="entry name" value="Zn2Cys6_DnaBD"/>
</dbReference>
<dbReference type="EnsemblProtists" id="EKX43546">
    <property type="protein sequence ID" value="EKX43546"/>
    <property type="gene ID" value="GUITHDRAFT_110352"/>
</dbReference>
<feature type="region of interest" description="Disordered" evidence="5">
    <location>
        <begin position="450"/>
        <end position="515"/>
    </location>
</feature>
<dbReference type="OrthoDB" id="2123952at2759"/>
<feature type="region of interest" description="Disordered" evidence="5">
    <location>
        <begin position="282"/>
        <end position="318"/>
    </location>
</feature>
<protein>
    <recommendedName>
        <fullName evidence="11">PHD-type domain-containing protein</fullName>
    </recommendedName>
</protein>
<evidence type="ECO:0000256" key="1">
    <source>
        <dbReference type="ARBA" id="ARBA00022723"/>
    </source>
</evidence>
<dbReference type="HOGENOM" id="CLU_529424_0_0_1"/>
<dbReference type="PROSITE" id="PS00463">
    <property type="entry name" value="ZN2_CY6_FUNGAL_1"/>
    <property type="match status" value="1"/>
</dbReference>
<dbReference type="GO" id="GO:0005634">
    <property type="term" value="C:nucleus"/>
    <property type="evidence" value="ECO:0007669"/>
    <property type="project" value="TreeGrafter"/>
</dbReference>
<evidence type="ECO:0000256" key="2">
    <source>
        <dbReference type="ARBA" id="ARBA00022771"/>
    </source>
</evidence>
<keyword evidence="2 4" id="KW-0863">Zinc-finger</keyword>
<dbReference type="SMART" id="SM00066">
    <property type="entry name" value="GAL4"/>
    <property type="match status" value="1"/>
</dbReference>
<dbReference type="InterPro" id="IPR019786">
    <property type="entry name" value="Zinc_finger_PHD-type_CS"/>
</dbReference>
<dbReference type="SUPFAM" id="SSF57903">
    <property type="entry name" value="FYVE/PHD zinc finger"/>
    <property type="match status" value="1"/>
</dbReference>
<feature type="compositionally biased region" description="Polar residues" evidence="5">
    <location>
        <begin position="99"/>
        <end position="113"/>
    </location>
</feature>
<feature type="compositionally biased region" description="Basic and acidic residues" evidence="5">
    <location>
        <begin position="282"/>
        <end position="291"/>
    </location>
</feature>
<gene>
    <name evidence="8" type="ORF">GUITHDRAFT_110352</name>
</gene>
<evidence type="ECO:0000256" key="4">
    <source>
        <dbReference type="PROSITE-ProRule" id="PRU00146"/>
    </source>
</evidence>
<feature type="region of interest" description="Disordered" evidence="5">
    <location>
        <begin position="1"/>
        <end position="126"/>
    </location>
</feature>
<dbReference type="Proteomes" id="UP000011087">
    <property type="component" value="Unassembled WGS sequence"/>
</dbReference>
<reference evidence="9" key="3">
    <citation type="submission" date="2015-06" db="UniProtKB">
        <authorList>
            <consortium name="EnsemblProtists"/>
        </authorList>
    </citation>
    <scope>IDENTIFICATION</scope>
</reference>
<dbReference type="Pfam" id="PF23011">
    <property type="entry name" value="PHD-1st_NSD"/>
    <property type="match status" value="1"/>
</dbReference>
<dbReference type="SMART" id="SM00249">
    <property type="entry name" value="PHD"/>
    <property type="match status" value="1"/>
</dbReference>
<feature type="compositionally biased region" description="Basic and acidic residues" evidence="5">
    <location>
        <begin position="185"/>
        <end position="201"/>
    </location>
</feature>
<feature type="compositionally biased region" description="Basic and acidic residues" evidence="5">
    <location>
        <begin position="50"/>
        <end position="61"/>
    </location>
</feature>
<evidence type="ECO:0000259" key="7">
    <source>
        <dbReference type="PROSITE" id="PS50048"/>
    </source>
</evidence>
<keyword evidence="10" id="KW-1185">Reference proteome</keyword>
<feature type="domain" description="PHD-type" evidence="6">
    <location>
        <begin position="325"/>
        <end position="374"/>
    </location>
</feature>
<feature type="compositionally biased region" description="Acidic residues" evidence="5">
    <location>
        <begin position="458"/>
        <end position="474"/>
    </location>
</feature>
<organism evidence="8">
    <name type="scientific">Guillardia theta (strain CCMP2712)</name>
    <name type="common">Cryptophyte</name>
    <dbReference type="NCBI Taxonomy" id="905079"/>
    <lineage>
        <taxon>Eukaryota</taxon>
        <taxon>Cryptophyceae</taxon>
        <taxon>Pyrenomonadales</taxon>
        <taxon>Geminigeraceae</taxon>
        <taxon>Guillardia</taxon>
    </lineage>
</organism>
<feature type="compositionally biased region" description="Low complexity" evidence="5">
    <location>
        <begin position="9"/>
        <end position="30"/>
    </location>
</feature>
<dbReference type="Gene3D" id="4.10.240.10">
    <property type="entry name" value="Zn(2)-C6 fungal-type DNA-binding domain"/>
    <property type="match status" value="1"/>
</dbReference>
<dbReference type="PANTHER" id="PTHR46309:SF1">
    <property type="entry name" value="PHD FINGER PROTEIN 12"/>
    <property type="match status" value="1"/>
</dbReference>
<dbReference type="GO" id="GO:0008270">
    <property type="term" value="F:zinc ion binding"/>
    <property type="evidence" value="ECO:0007669"/>
    <property type="project" value="UniProtKB-KW"/>
</dbReference>
<feature type="domain" description="Zn(2)-C6 fungal-type" evidence="7">
    <location>
        <begin position="258"/>
        <end position="285"/>
    </location>
</feature>
<evidence type="ECO:0000256" key="3">
    <source>
        <dbReference type="ARBA" id="ARBA00022833"/>
    </source>
</evidence>
<evidence type="ECO:0000256" key="5">
    <source>
        <dbReference type="SAM" id="MobiDB-lite"/>
    </source>
</evidence>
<proteinExistence type="predicted"/>
<dbReference type="EMBL" id="JH993009">
    <property type="protein sequence ID" value="EKX43546.1"/>
    <property type="molecule type" value="Genomic_DNA"/>
</dbReference>
<feature type="compositionally biased region" description="Basic and acidic residues" evidence="5">
    <location>
        <begin position="74"/>
        <end position="98"/>
    </location>
</feature>
<name>L1J4W0_GUITC</name>
<keyword evidence="1" id="KW-0479">Metal-binding</keyword>
<dbReference type="PROSITE" id="PS50048">
    <property type="entry name" value="ZN2_CY6_FUNGAL_2"/>
    <property type="match status" value="1"/>
</dbReference>